<proteinExistence type="predicted"/>
<dbReference type="AlphaFoldDB" id="A0A0U5GEL5"/>
<accession>A0A0U5GEL5</accession>
<name>A0A0U5GEL5_ASPCI</name>
<evidence type="ECO:0000313" key="1">
    <source>
        <dbReference type="EMBL" id="CEL10176.1"/>
    </source>
</evidence>
<keyword evidence="2" id="KW-1185">Reference proteome</keyword>
<protein>
    <recommendedName>
        <fullName evidence="3">F-box domain-containing protein</fullName>
    </recommendedName>
</protein>
<dbReference type="STRING" id="454130.A0A0U5GEL5"/>
<dbReference type="OrthoDB" id="4802432at2759"/>
<evidence type="ECO:0000313" key="2">
    <source>
        <dbReference type="Proteomes" id="UP000054771"/>
    </source>
</evidence>
<sequence length="528" mass="60091">MGGSLPFELIAQIAYYRRHDLQNFITQYALVCRQWQAAFEPHIYDRISVHSEDFKTGKGNISLAHYRAITSNSDHARARLSMLKEIRYRVILPFDLPDCQGVITEEARQTYTPDNATTRANNAAFQAAIVEFFNLLTTIPAETRVTLKMETLGREVGHEPGTEVSLNPWDRPDGARGHWVVRPYRAELADNKCPLPRVLCVDQIVADGAWYAFGKGPGHEPYHDTKHIRLETACYIAQACPTLSYFRWEVDDVARPEHFDYALERRRGFAESLLDLPATLQTLDISSLTAEVLHDSLPAPVLFADENDLLSTNLRRLSARLRQLHLYEVPVANDFLCPLDDNGEPRPGERLGWPNLSEIIITRPNFLPSGEWLLDPDSNVEDPGIDMDALADPDFDYGEEVHRLVGEDAYYWRSQLKSELYRLSLISLGYAARHMPRLEYMSVGLSLYPHSSLYFAREDQVTGNGERVGDATLTFEEENDRYDEDAYRKVPQADARVARAWRFDLGELETEIVEGKIVSKVNVSRSIS</sequence>
<dbReference type="EMBL" id="CDMC01000017">
    <property type="protein sequence ID" value="CEL10176.1"/>
    <property type="molecule type" value="Genomic_DNA"/>
</dbReference>
<evidence type="ECO:0008006" key="3">
    <source>
        <dbReference type="Google" id="ProtNLM"/>
    </source>
</evidence>
<organism evidence="1 2">
    <name type="scientific">Aspergillus calidoustus</name>
    <dbReference type="NCBI Taxonomy" id="454130"/>
    <lineage>
        <taxon>Eukaryota</taxon>
        <taxon>Fungi</taxon>
        <taxon>Dikarya</taxon>
        <taxon>Ascomycota</taxon>
        <taxon>Pezizomycotina</taxon>
        <taxon>Eurotiomycetes</taxon>
        <taxon>Eurotiomycetidae</taxon>
        <taxon>Eurotiales</taxon>
        <taxon>Aspergillaceae</taxon>
        <taxon>Aspergillus</taxon>
        <taxon>Aspergillus subgen. Nidulantes</taxon>
    </lineage>
</organism>
<reference evidence="2" key="1">
    <citation type="journal article" date="2016" name="Genome Announc.">
        <title>Draft genome sequences of fungus Aspergillus calidoustus.</title>
        <authorList>
            <person name="Horn F."/>
            <person name="Linde J."/>
            <person name="Mattern D.J."/>
            <person name="Walther G."/>
            <person name="Guthke R."/>
            <person name="Scherlach K."/>
            <person name="Martin K."/>
            <person name="Brakhage A.A."/>
            <person name="Petzke L."/>
            <person name="Valiante V."/>
        </authorList>
    </citation>
    <scope>NUCLEOTIDE SEQUENCE [LARGE SCALE GENOMIC DNA]</scope>
    <source>
        <strain evidence="2">SF006504</strain>
    </source>
</reference>
<dbReference type="Proteomes" id="UP000054771">
    <property type="component" value="Unassembled WGS sequence"/>
</dbReference>
<gene>
    <name evidence="1" type="ORF">ASPCAL13301</name>
</gene>